<keyword evidence="21" id="KW-1185">Reference proteome</keyword>
<dbReference type="SUPFAM" id="SSF56645">
    <property type="entry name" value="Acyl-CoA dehydrogenase NM domain-like"/>
    <property type="match status" value="1"/>
</dbReference>
<feature type="domain" description="Acyl-CoA oxidase C-terminal" evidence="16">
    <location>
        <begin position="553"/>
        <end position="702"/>
    </location>
</feature>
<feature type="domain" description="Acyl-CoA oxidase C-alpha1" evidence="19">
    <location>
        <begin position="316"/>
        <end position="487"/>
    </location>
</feature>
<dbReference type="GeneID" id="8301664"/>
<evidence type="ECO:0000256" key="2">
    <source>
        <dbReference type="ARBA" id="ARBA00001974"/>
    </source>
</evidence>
<protein>
    <recommendedName>
        <fullName evidence="12">Acyl-coenzyme A oxidase</fullName>
    </recommendedName>
</protein>
<dbReference type="EMBL" id="GG692397">
    <property type="protein sequence ID" value="EER33556.1"/>
    <property type="molecule type" value="Genomic_DNA"/>
</dbReference>
<feature type="region of interest" description="Disordered" evidence="15">
    <location>
        <begin position="1"/>
        <end position="50"/>
    </location>
</feature>
<sequence>MAMLTKSKSDGLDHPEKKDPDTNPKVVANVISSREPPQPAKDVAEERNRTDWDLKEMHEFLEGDEAKSEQILRLYQSIERDPILQTRPEQFDNTQKQEREMVANRINQMSKYLETEPYGKFRRRLQLMTVIDPSLGIRMLVNIGLFLNCVRGNGTQKQFDFWSKKKEAGIVKQLYGCFGMTELGHGSNVAGCETTATFDEETDEFIIDTPHIGATKWWIGGAAHSATHTVCYARLIVKDIDYGVKTFIVPLRDSGHNLLPGVAIGDIGAKMGRQGVDNGWIQFTEVRIPRFFMLQRWCKVDRQGNVTLPPLEQLSYISLLEGRVGMATDSYRIGARYTTIALRYAVGRRQFAKKEGEPETKLIDYTLHQRRLLPYLALTYAAAVGTDRLERQHEELLSNLDIALAKKDKLLLKNTITGTKSMFVDSGSLKSTLTWLAADLINETRQACGGHGYSAYNGFGKTYDDWVVQCTWEGDNNVLAMSAGKTIIKTVQQVLNGKPLQDSTLEFLNDAPELSKAKKAVIRIKDHVDDVDRVLKAIAGLISKLSKDLIPVSYQSWDSIAPQRVILSKLRCHYYLLETFSERLNDRIKAKSPARPHLENIIKLYYVTNILGPFIDEFLRFGVISPQVAKYITLEYPQKLCANVRPYVIGLTDSFQQPDNFINSLIGKYDGNIYTNYLESVKDVNSPFNYKAPYSEALEAMLARSSIEERERFERSKEAANILSK</sequence>
<dbReference type="HOGENOM" id="CLU_014629_3_1_1"/>
<evidence type="ECO:0000259" key="18">
    <source>
        <dbReference type="Pfam" id="PF14749"/>
    </source>
</evidence>
<feature type="binding site" evidence="14">
    <location>
        <position position="220"/>
    </location>
    <ligand>
        <name>FAD</name>
        <dbReference type="ChEBI" id="CHEBI:57692"/>
    </ligand>
</feature>
<dbReference type="eggNOG" id="KOG0136">
    <property type="taxonomic scope" value="Eukaryota"/>
</dbReference>
<dbReference type="InterPro" id="IPR029320">
    <property type="entry name" value="Acyl-CoA_ox_N"/>
</dbReference>
<comment type="subcellular location">
    <subcellularLocation>
        <location evidence="3">Peroxisome</location>
    </subcellularLocation>
</comment>
<dbReference type="InterPro" id="IPR009100">
    <property type="entry name" value="AcylCoA_DH/oxidase_NM_dom_sf"/>
</dbReference>
<evidence type="ECO:0000256" key="15">
    <source>
        <dbReference type="SAM" id="MobiDB-lite"/>
    </source>
</evidence>
<dbReference type="RefSeq" id="XP_002548077.1">
    <property type="nucleotide sequence ID" value="XM_002548031.1"/>
</dbReference>
<dbReference type="InterPro" id="IPR037069">
    <property type="entry name" value="AcylCoA_DH/ox_N_sf"/>
</dbReference>
<dbReference type="FunFam" id="1.20.140.10:FF:000041">
    <property type="entry name" value="Acyl-coenzyme A oxidase"/>
    <property type="match status" value="1"/>
</dbReference>
<comment type="cofactor">
    <cofactor evidence="2">
        <name>FAD</name>
        <dbReference type="ChEBI" id="CHEBI:57692"/>
    </cofactor>
</comment>
<dbReference type="SUPFAM" id="SSF47203">
    <property type="entry name" value="Acyl-CoA dehydrogenase C-terminal domain-like"/>
    <property type="match status" value="2"/>
</dbReference>
<dbReference type="InterPro" id="IPR046373">
    <property type="entry name" value="Acyl-CoA_Oxase/DH_mid-dom_sf"/>
</dbReference>
<evidence type="ECO:0000256" key="5">
    <source>
        <dbReference type="ARBA" id="ARBA00006288"/>
    </source>
</evidence>
<dbReference type="InterPro" id="IPR002655">
    <property type="entry name" value="Acyl-CoA_oxidase_C"/>
</dbReference>
<dbReference type="VEuPathDB" id="FungiDB:CTRG_02374"/>
<feature type="domain" description="Acyl-coenzyme A oxidase N-terminal" evidence="18">
    <location>
        <begin position="54"/>
        <end position="166"/>
    </location>
</feature>
<dbReference type="FunFam" id="1.10.540.10:FF:000018">
    <property type="entry name" value="Acyl-coenzyme A oxidase"/>
    <property type="match status" value="1"/>
</dbReference>
<evidence type="ECO:0000256" key="11">
    <source>
        <dbReference type="ARBA" id="ARBA00023140"/>
    </source>
</evidence>
<dbReference type="PIRSF" id="PIRSF000168">
    <property type="entry name" value="Acyl-CoA_oxidase"/>
    <property type="match status" value="1"/>
</dbReference>
<gene>
    <name evidence="20" type="ORF">CTRG_02374</name>
</gene>
<evidence type="ECO:0000256" key="3">
    <source>
        <dbReference type="ARBA" id="ARBA00004275"/>
    </source>
</evidence>
<dbReference type="InterPro" id="IPR036250">
    <property type="entry name" value="AcylCo_DH-like_C"/>
</dbReference>
<dbReference type="GO" id="GO:0055088">
    <property type="term" value="P:lipid homeostasis"/>
    <property type="evidence" value="ECO:0007669"/>
    <property type="project" value="TreeGrafter"/>
</dbReference>
<dbReference type="KEGG" id="ctp:CTRG_02374"/>
<dbReference type="Gene3D" id="2.40.110.10">
    <property type="entry name" value="Butyryl-CoA Dehydrogenase, subunit A, domain 2"/>
    <property type="match status" value="1"/>
</dbReference>
<feature type="compositionally biased region" description="Basic and acidic residues" evidence="15">
    <location>
        <begin position="7"/>
        <end position="22"/>
    </location>
</feature>
<evidence type="ECO:0000256" key="1">
    <source>
        <dbReference type="ARBA" id="ARBA00001201"/>
    </source>
</evidence>
<dbReference type="Proteomes" id="UP000002037">
    <property type="component" value="Unassembled WGS sequence"/>
</dbReference>
<evidence type="ECO:0000259" key="16">
    <source>
        <dbReference type="Pfam" id="PF01756"/>
    </source>
</evidence>
<dbReference type="Pfam" id="PF22924">
    <property type="entry name" value="ACOX_C_alpha1"/>
    <property type="match status" value="1"/>
</dbReference>
<dbReference type="GO" id="GO:0033540">
    <property type="term" value="P:fatty acid beta-oxidation using acyl-CoA oxidase"/>
    <property type="evidence" value="ECO:0007669"/>
    <property type="project" value="UniProtKB-UniPathway"/>
</dbReference>
<evidence type="ECO:0000256" key="8">
    <source>
        <dbReference type="ARBA" id="ARBA00022832"/>
    </source>
</evidence>
<dbReference type="UniPathway" id="UPA00661"/>
<evidence type="ECO:0000256" key="10">
    <source>
        <dbReference type="ARBA" id="ARBA00023098"/>
    </source>
</evidence>
<evidence type="ECO:0000256" key="6">
    <source>
        <dbReference type="ARBA" id="ARBA00022630"/>
    </source>
</evidence>
<feature type="binding site" evidence="14">
    <location>
        <position position="181"/>
    </location>
    <ligand>
        <name>FAD</name>
        <dbReference type="ChEBI" id="CHEBI:57692"/>
    </ligand>
</feature>
<evidence type="ECO:0000313" key="20">
    <source>
        <dbReference type="EMBL" id="EER33556.1"/>
    </source>
</evidence>
<dbReference type="FunFam" id="2.40.110.10:FF:000003">
    <property type="entry name" value="Acyl-coenzyme A oxidase"/>
    <property type="match status" value="1"/>
</dbReference>
<dbReference type="Gene3D" id="1.20.140.10">
    <property type="entry name" value="Butyryl-CoA Dehydrogenase, subunit A, domain 3"/>
    <property type="match status" value="2"/>
</dbReference>
<dbReference type="FunFam" id="1.20.140.10:FF:000015">
    <property type="entry name" value="Acyl-coenzyme A oxidase"/>
    <property type="match status" value="1"/>
</dbReference>
<accession>C5MA62</accession>
<keyword evidence="10" id="KW-0443">Lipid metabolism</keyword>
<organism evidence="20 21">
    <name type="scientific">Candida tropicalis (strain ATCC MYA-3404 / T1)</name>
    <name type="common">Yeast</name>
    <dbReference type="NCBI Taxonomy" id="294747"/>
    <lineage>
        <taxon>Eukaryota</taxon>
        <taxon>Fungi</taxon>
        <taxon>Dikarya</taxon>
        <taxon>Ascomycota</taxon>
        <taxon>Saccharomycotina</taxon>
        <taxon>Pichiomycetes</taxon>
        <taxon>Debaryomycetaceae</taxon>
        <taxon>Candida/Lodderomyces clade</taxon>
        <taxon>Candida</taxon>
    </lineage>
</organism>
<dbReference type="InterPro" id="IPR055060">
    <property type="entry name" value="ACOX_C_alpha1"/>
</dbReference>
<dbReference type="Pfam" id="PF14749">
    <property type="entry name" value="Acyl-CoA_ox_N"/>
    <property type="match status" value="1"/>
</dbReference>
<feature type="domain" description="Acyl-CoA oxidase/dehydrogenase middle" evidence="17">
    <location>
        <begin position="177"/>
        <end position="286"/>
    </location>
</feature>
<reference evidence="20 21" key="1">
    <citation type="journal article" date="2009" name="Nature">
        <title>Evolution of pathogenicity and sexual reproduction in eight Candida genomes.</title>
        <authorList>
            <person name="Butler G."/>
            <person name="Rasmussen M.D."/>
            <person name="Lin M.F."/>
            <person name="Santos M.A."/>
            <person name="Sakthikumar S."/>
            <person name="Munro C.A."/>
            <person name="Rheinbay E."/>
            <person name="Grabherr M."/>
            <person name="Forche A."/>
            <person name="Reedy J.L."/>
            <person name="Agrafioti I."/>
            <person name="Arnaud M.B."/>
            <person name="Bates S."/>
            <person name="Brown A.J."/>
            <person name="Brunke S."/>
            <person name="Costanzo M.C."/>
            <person name="Fitzpatrick D.A."/>
            <person name="de Groot P.W."/>
            <person name="Harris D."/>
            <person name="Hoyer L.L."/>
            <person name="Hube B."/>
            <person name="Klis F.M."/>
            <person name="Kodira C."/>
            <person name="Lennard N."/>
            <person name="Logue M.E."/>
            <person name="Martin R."/>
            <person name="Neiman A.M."/>
            <person name="Nikolaou E."/>
            <person name="Quail M.A."/>
            <person name="Quinn J."/>
            <person name="Santos M.C."/>
            <person name="Schmitzberger F.F."/>
            <person name="Sherlock G."/>
            <person name="Shah P."/>
            <person name="Silverstein K.A."/>
            <person name="Skrzypek M.S."/>
            <person name="Soll D."/>
            <person name="Staggs R."/>
            <person name="Stansfield I."/>
            <person name="Stumpf M.P."/>
            <person name="Sudbery P.E."/>
            <person name="Srikantha T."/>
            <person name="Zeng Q."/>
            <person name="Berman J."/>
            <person name="Berriman M."/>
            <person name="Heitman J."/>
            <person name="Gow N.A."/>
            <person name="Lorenz M.C."/>
            <person name="Birren B.W."/>
            <person name="Kellis M."/>
            <person name="Cuomo C.A."/>
        </authorList>
    </citation>
    <scope>NUCLEOTIDE SEQUENCE [LARGE SCALE GENOMIC DNA]</scope>
    <source>
        <strain evidence="21">ATCC MYA-3404 / T1</strain>
    </source>
</reference>
<dbReference type="GO" id="GO:0003997">
    <property type="term" value="F:acyl-CoA oxidase activity"/>
    <property type="evidence" value="ECO:0007669"/>
    <property type="project" value="UniProtKB-EC"/>
</dbReference>
<name>C5MA62_CANTT</name>
<evidence type="ECO:0000256" key="7">
    <source>
        <dbReference type="ARBA" id="ARBA00022827"/>
    </source>
</evidence>
<dbReference type="AlphaFoldDB" id="C5MA62"/>
<dbReference type="OrthoDB" id="538336at2759"/>
<evidence type="ECO:0000256" key="14">
    <source>
        <dbReference type="PIRSR" id="PIRSR000168-2"/>
    </source>
</evidence>
<proteinExistence type="inferred from homology"/>
<dbReference type="InterPro" id="IPR006091">
    <property type="entry name" value="Acyl-CoA_Oxase/DH_mid-dom"/>
</dbReference>
<evidence type="ECO:0000313" key="21">
    <source>
        <dbReference type="Proteomes" id="UP000002037"/>
    </source>
</evidence>
<keyword evidence="11" id="KW-0576">Peroxisome</keyword>
<evidence type="ECO:0000259" key="17">
    <source>
        <dbReference type="Pfam" id="PF02770"/>
    </source>
</evidence>
<dbReference type="GO" id="GO:0005777">
    <property type="term" value="C:peroxisome"/>
    <property type="evidence" value="ECO:0007669"/>
    <property type="project" value="UniProtKB-SubCell"/>
</dbReference>
<comment type="similarity">
    <text evidence="5 12">Belongs to the acyl-CoA oxidase family.</text>
</comment>
<dbReference type="InterPro" id="IPR012258">
    <property type="entry name" value="Acyl-CoA_oxidase"/>
</dbReference>
<keyword evidence="7 12" id="KW-0274">FAD</keyword>
<feature type="active site" description="Proton acceptor" evidence="13">
    <location>
        <position position="473"/>
    </location>
</feature>
<evidence type="ECO:0000256" key="12">
    <source>
        <dbReference type="PIRNR" id="PIRNR000168"/>
    </source>
</evidence>
<keyword evidence="6 12" id="KW-0285">Flavoprotein</keyword>
<dbReference type="PANTHER" id="PTHR10909:SF352">
    <property type="entry name" value="ACYL-COENZYME A OXIDASE-LIKE PROTEIN"/>
    <property type="match status" value="1"/>
</dbReference>
<evidence type="ECO:0000256" key="9">
    <source>
        <dbReference type="ARBA" id="ARBA00023002"/>
    </source>
</evidence>
<comment type="catalytic activity">
    <reaction evidence="1">
        <text>a 2,3-saturated acyl-CoA + O2 = a (2E)-enoyl-CoA + H2O2</text>
        <dbReference type="Rhea" id="RHEA:38959"/>
        <dbReference type="ChEBI" id="CHEBI:15379"/>
        <dbReference type="ChEBI" id="CHEBI:16240"/>
        <dbReference type="ChEBI" id="CHEBI:58856"/>
        <dbReference type="ChEBI" id="CHEBI:65111"/>
        <dbReference type="EC" id="1.3.3.6"/>
    </reaction>
</comment>
<dbReference type="GO" id="GO:0005504">
    <property type="term" value="F:fatty acid binding"/>
    <property type="evidence" value="ECO:0007669"/>
    <property type="project" value="TreeGrafter"/>
</dbReference>
<dbReference type="Gene3D" id="1.10.540.10">
    <property type="entry name" value="Acyl-CoA dehydrogenase/oxidase, N-terminal domain"/>
    <property type="match status" value="1"/>
</dbReference>
<keyword evidence="9" id="KW-0560">Oxidoreductase</keyword>
<keyword evidence="8" id="KW-0276">Fatty acid metabolism</keyword>
<dbReference type="GO" id="GO:0071949">
    <property type="term" value="F:FAD binding"/>
    <property type="evidence" value="ECO:0007669"/>
    <property type="project" value="InterPro"/>
</dbReference>
<dbReference type="Pfam" id="PF01756">
    <property type="entry name" value="ACOX"/>
    <property type="match status" value="1"/>
</dbReference>
<evidence type="ECO:0000256" key="13">
    <source>
        <dbReference type="PIRSR" id="PIRSR000168-1"/>
    </source>
</evidence>
<comment type="pathway">
    <text evidence="4">Lipid metabolism; peroxisomal fatty acid beta-oxidation.</text>
</comment>
<dbReference type="STRING" id="294747.C5MA62"/>
<dbReference type="PANTHER" id="PTHR10909">
    <property type="entry name" value="ELECTRON TRANSPORT OXIDOREDUCTASE"/>
    <property type="match status" value="1"/>
</dbReference>
<dbReference type="Pfam" id="PF02770">
    <property type="entry name" value="Acyl-CoA_dh_M"/>
    <property type="match status" value="1"/>
</dbReference>
<evidence type="ECO:0000256" key="4">
    <source>
        <dbReference type="ARBA" id="ARBA00004846"/>
    </source>
</evidence>
<evidence type="ECO:0000259" key="19">
    <source>
        <dbReference type="Pfam" id="PF22924"/>
    </source>
</evidence>